<evidence type="ECO:0000256" key="6">
    <source>
        <dbReference type="ARBA" id="ARBA00023118"/>
    </source>
</evidence>
<evidence type="ECO:0000256" key="7">
    <source>
        <dbReference type="ARBA" id="ARBA00034120"/>
    </source>
</evidence>
<keyword evidence="3" id="KW-0479">Metal-binding</keyword>
<name>A0A939BEN6_9FIRM</name>
<keyword evidence="6" id="KW-0051">Antiviral defense</keyword>
<dbReference type="GO" id="GO:0051607">
    <property type="term" value="P:defense response to virus"/>
    <property type="evidence" value="ECO:0007669"/>
    <property type="project" value="UniProtKB-KW"/>
</dbReference>
<dbReference type="GO" id="GO:0003723">
    <property type="term" value="F:RNA binding"/>
    <property type="evidence" value="ECO:0007669"/>
    <property type="project" value="InterPro"/>
</dbReference>
<evidence type="ECO:0000256" key="1">
    <source>
        <dbReference type="ARBA" id="ARBA00022679"/>
    </source>
</evidence>
<gene>
    <name evidence="9" type="ORF">H6A12_10165</name>
</gene>
<comment type="similarity">
    <text evidence="7">Belongs to the bacterial reverse transcriptase family.</text>
</comment>
<evidence type="ECO:0000256" key="2">
    <source>
        <dbReference type="ARBA" id="ARBA00022695"/>
    </source>
</evidence>
<protein>
    <submittedName>
        <fullName evidence="9">RNA-directed DNA polymerase</fullName>
    </submittedName>
</protein>
<reference evidence="9" key="2">
    <citation type="journal article" date="2021" name="Sci. Rep.">
        <title>The distribution of antibiotic resistance genes in chicken gut microbiota commensals.</title>
        <authorList>
            <person name="Juricova H."/>
            <person name="Matiasovicova J."/>
            <person name="Kubasova T."/>
            <person name="Cejkova D."/>
            <person name="Rychlik I."/>
        </authorList>
    </citation>
    <scope>NUCLEOTIDE SEQUENCE</scope>
    <source>
        <strain evidence="9">An559</strain>
    </source>
</reference>
<keyword evidence="10" id="KW-1185">Reference proteome</keyword>
<dbReference type="InterPro" id="IPR000477">
    <property type="entry name" value="RT_dom"/>
</dbReference>
<keyword evidence="2" id="KW-0548">Nucleotidyltransferase</keyword>
<dbReference type="PRINTS" id="PR00866">
    <property type="entry name" value="RNADNAPOLMS"/>
</dbReference>
<evidence type="ECO:0000313" key="10">
    <source>
        <dbReference type="Proteomes" id="UP000774750"/>
    </source>
</evidence>
<dbReference type="InterPro" id="IPR000123">
    <property type="entry name" value="Reverse_transcriptase_msDNA"/>
</dbReference>
<reference evidence="9" key="1">
    <citation type="submission" date="2020-08" db="EMBL/GenBank/DDBJ databases">
        <authorList>
            <person name="Cejkova D."/>
            <person name="Kubasova T."/>
            <person name="Jahodarova E."/>
            <person name="Rychlik I."/>
        </authorList>
    </citation>
    <scope>NUCLEOTIDE SEQUENCE</scope>
    <source>
        <strain evidence="9">An559</strain>
    </source>
</reference>
<evidence type="ECO:0000256" key="4">
    <source>
        <dbReference type="ARBA" id="ARBA00022842"/>
    </source>
</evidence>
<dbReference type="CDD" id="cd03487">
    <property type="entry name" value="RT_Bac_retron_II"/>
    <property type="match status" value="1"/>
</dbReference>
<dbReference type="SUPFAM" id="SSF56672">
    <property type="entry name" value="DNA/RNA polymerases"/>
    <property type="match status" value="1"/>
</dbReference>
<dbReference type="Proteomes" id="UP000774750">
    <property type="component" value="Unassembled WGS sequence"/>
</dbReference>
<evidence type="ECO:0000256" key="5">
    <source>
        <dbReference type="ARBA" id="ARBA00022918"/>
    </source>
</evidence>
<dbReference type="GO" id="GO:0046872">
    <property type="term" value="F:metal ion binding"/>
    <property type="evidence" value="ECO:0007669"/>
    <property type="project" value="UniProtKB-KW"/>
</dbReference>
<sequence>MLKYVLHIKNGDLLRQDCVVSMISPYIDKTKKPRLIEPPQVELKTVQKRIKTLLGKIQVPDNVFSGIKGRSYSDNARLHLGRSKRNLYKIDLTAFFPSISRESVYRFFFEDLCCSPDVAEKLTNLTTVDLKKLNQSNLLEVYDFLANKGVKCYNHLISGAPTSQILSYLVNRKMFDELQSLSDKNNVTMTIYVDDVVFSSEHKISSEFRQSVLSLIKKYNYQVSRKKVKGYSKTYPKLVTGVIINSEGKATIKNALRKKIVVEYEHLRNNPTDTKSRQRLRGLVTAARQVDKSAYPNIRKFAFDNPAKN</sequence>
<dbReference type="EMBL" id="JACJKY010000018">
    <property type="protein sequence ID" value="MBM6921520.1"/>
    <property type="molecule type" value="Genomic_DNA"/>
</dbReference>
<evidence type="ECO:0000256" key="3">
    <source>
        <dbReference type="ARBA" id="ARBA00022723"/>
    </source>
</evidence>
<comment type="caution">
    <text evidence="9">The sequence shown here is derived from an EMBL/GenBank/DDBJ whole genome shotgun (WGS) entry which is preliminary data.</text>
</comment>
<dbReference type="AlphaFoldDB" id="A0A939BEN6"/>
<dbReference type="GO" id="GO:0003964">
    <property type="term" value="F:RNA-directed DNA polymerase activity"/>
    <property type="evidence" value="ECO:0007669"/>
    <property type="project" value="UniProtKB-KW"/>
</dbReference>
<keyword evidence="5 9" id="KW-0695">RNA-directed DNA polymerase</keyword>
<keyword evidence="4" id="KW-0460">Magnesium</keyword>
<organism evidence="9 10">
    <name type="scientific">Merdimmobilis hominis</name>
    <dbReference type="NCBI Taxonomy" id="2897707"/>
    <lineage>
        <taxon>Bacteria</taxon>
        <taxon>Bacillati</taxon>
        <taxon>Bacillota</taxon>
        <taxon>Clostridia</taxon>
        <taxon>Eubacteriales</taxon>
        <taxon>Oscillospiraceae</taxon>
        <taxon>Merdimmobilis</taxon>
    </lineage>
</organism>
<feature type="domain" description="Reverse transcriptase" evidence="8">
    <location>
        <begin position="30"/>
        <end position="235"/>
    </location>
</feature>
<evidence type="ECO:0000259" key="8">
    <source>
        <dbReference type="Pfam" id="PF00078"/>
    </source>
</evidence>
<proteinExistence type="inferred from homology"/>
<evidence type="ECO:0000313" key="9">
    <source>
        <dbReference type="EMBL" id="MBM6921520.1"/>
    </source>
</evidence>
<keyword evidence="1" id="KW-0808">Transferase</keyword>
<dbReference type="Pfam" id="PF00078">
    <property type="entry name" value="RVT_1"/>
    <property type="match status" value="1"/>
</dbReference>
<dbReference type="InterPro" id="IPR043502">
    <property type="entry name" value="DNA/RNA_pol_sf"/>
</dbReference>
<accession>A0A939BEN6</accession>